<feature type="transmembrane region" description="Helical" evidence="2">
    <location>
        <begin position="47"/>
        <end position="67"/>
    </location>
</feature>
<accession>A0A7W7W0Q9</accession>
<name>A0A7W7W0Q9_9ACTN</name>
<dbReference type="InterPro" id="IPR003675">
    <property type="entry name" value="Rce1/LyrA-like_dom"/>
</dbReference>
<gene>
    <name evidence="4" type="ORF">F4561_000701</name>
</gene>
<keyword evidence="2" id="KW-0472">Membrane</keyword>
<proteinExistence type="predicted"/>
<keyword evidence="2" id="KW-0812">Transmembrane</keyword>
<organism evidence="4 5">
    <name type="scientific">Lipingzhangella halophila</name>
    <dbReference type="NCBI Taxonomy" id="1783352"/>
    <lineage>
        <taxon>Bacteria</taxon>
        <taxon>Bacillati</taxon>
        <taxon>Actinomycetota</taxon>
        <taxon>Actinomycetes</taxon>
        <taxon>Streptosporangiales</taxon>
        <taxon>Nocardiopsidaceae</taxon>
        <taxon>Lipingzhangella</taxon>
    </lineage>
</organism>
<dbReference type="AlphaFoldDB" id="A0A7W7W0Q9"/>
<evidence type="ECO:0000256" key="2">
    <source>
        <dbReference type="SAM" id="Phobius"/>
    </source>
</evidence>
<sequence>MPLLAVVCAAALFLLVNLVLEIAALLVSLIAGFSPDLENGSIFGAPVPDLAFSVIVLSTLTPLVMVATRFVQRRRVGSLLSVEGRLRWGWMFACAAVGIVSLVLSFVVLYVLRLATDAPAATSTGGSAGGEQGFALAVVLLLLFVPLQSSAEEIALRGFVMQAVGSYGAHPWERRGSGLVARVLRTPVPAIIVSGSVFALLHDYTGWAMVDTAVFGMAMAWLSWYTGGLEAAIGLHVLHNLVAFSISTLEGTLEGAASGGGSWHGLVGRIVEVALYAAFVAWLARRTGLRRTVPEEAADHEEPAPGAMASPRETPPWAGPTAQEPHGAPGRDPRLYGQASYEQDPRQRYDGGYPAPGEWVRPPRNGSQYPPR</sequence>
<feature type="transmembrane region" description="Helical" evidence="2">
    <location>
        <begin position="132"/>
        <end position="151"/>
    </location>
</feature>
<feature type="transmembrane region" description="Helical" evidence="2">
    <location>
        <begin position="88"/>
        <end position="112"/>
    </location>
</feature>
<keyword evidence="2" id="KW-1133">Transmembrane helix</keyword>
<feature type="transmembrane region" description="Helical" evidence="2">
    <location>
        <begin position="261"/>
        <end position="284"/>
    </location>
</feature>
<dbReference type="RefSeq" id="WP_312885123.1">
    <property type="nucleotide sequence ID" value="NZ_JACHJT010000001.1"/>
</dbReference>
<dbReference type="Pfam" id="PF02517">
    <property type="entry name" value="Rce1-like"/>
    <property type="match status" value="1"/>
</dbReference>
<keyword evidence="4" id="KW-0645">Protease</keyword>
<feature type="domain" description="CAAX prenyl protease 2/Lysostaphin resistance protein A-like" evidence="3">
    <location>
        <begin position="137"/>
        <end position="242"/>
    </location>
</feature>
<reference evidence="4 5" key="1">
    <citation type="submission" date="2020-08" db="EMBL/GenBank/DDBJ databases">
        <title>Sequencing the genomes of 1000 actinobacteria strains.</title>
        <authorList>
            <person name="Klenk H.-P."/>
        </authorList>
    </citation>
    <scope>NUCLEOTIDE SEQUENCE [LARGE SCALE GENOMIC DNA]</scope>
    <source>
        <strain evidence="4 5">DSM 102030</strain>
    </source>
</reference>
<evidence type="ECO:0000259" key="3">
    <source>
        <dbReference type="Pfam" id="PF02517"/>
    </source>
</evidence>
<dbReference type="GO" id="GO:0004175">
    <property type="term" value="F:endopeptidase activity"/>
    <property type="evidence" value="ECO:0007669"/>
    <property type="project" value="UniProtKB-ARBA"/>
</dbReference>
<dbReference type="EMBL" id="JACHJT010000001">
    <property type="protein sequence ID" value="MBB4929881.1"/>
    <property type="molecule type" value="Genomic_DNA"/>
</dbReference>
<keyword evidence="4" id="KW-0378">Hydrolase</keyword>
<protein>
    <submittedName>
        <fullName evidence="4">Membrane protease YdiL (CAAX protease family)</fullName>
    </submittedName>
</protein>
<evidence type="ECO:0000313" key="5">
    <source>
        <dbReference type="Proteomes" id="UP000523007"/>
    </source>
</evidence>
<dbReference type="GO" id="GO:0080120">
    <property type="term" value="P:CAAX-box protein maturation"/>
    <property type="evidence" value="ECO:0007669"/>
    <property type="project" value="UniProtKB-ARBA"/>
</dbReference>
<evidence type="ECO:0000313" key="4">
    <source>
        <dbReference type="EMBL" id="MBB4929881.1"/>
    </source>
</evidence>
<comment type="caution">
    <text evidence="4">The sequence shown here is derived from an EMBL/GenBank/DDBJ whole genome shotgun (WGS) entry which is preliminary data.</text>
</comment>
<evidence type="ECO:0000256" key="1">
    <source>
        <dbReference type="SAM" id="MobiDB-lite"/>
    </source>
</evidence>
<dbReference type="Proteomes" id="UP000523007">
    <property type="component" value="Unassembled WGS sequence"/>
</dbReference>
<feature type="transmembrane region" description="Helical" evidence="2">
    <location>
        <begin position="207"/>
        <end position="224"/>
    </location>
</feature>
<feature type="region of interest" description="Disordered" evidence="1">
    <location>
        <begin position="295"/>
        <end position="372"/>
    </location>
</feature>
<dbReference type="GO" id="GO:0006508">
    <property type="term" value="P:proteolysis"/>
    <property type="evidence" value="ECO:0007669"/>
    <property type="project" value="UniProtKB-KW"/>
</dbReference>
<keyword evidence="5" id="KW-1185">Reference proteome</keyword>